<organism evidence="2 3">
    <name type="scientific">Rubrivivax gelatinosus</name>
    <name type="common">Rhodocyclus gelatinosus</name>
    <name type="synonym">Rhodopseudomonas gelatinosa</name>
    <dbReference type="NCBI Taxonomy" id="28068"/>
    <lineage>
        <taxon>Bacteria</taxon>
        <taxon>Pseudomonadati</taxon>
        <taxon>Pseudomonadota</taxon>
        <taxon>Betaproteobacteria</taxon>
        <taxon>Burkholderiales</taxon>
        <taxon>Sphaerotilaceae</taxon>
        <taxon>Rubrivivax</taxon>
    </lineage>
</organism>
<evidence type="ECO:0000313" key="3">
    <source>
        <dbReference type="Proteomes" id="UP001041814"/>
    </source>
</evidence>
<accession>A0ABS1DQA5</accession>
<proteinExistence type="predicted"/>
<feature type="compositionally biased region" description="Basic and acidic residues" evidence="1">
    <location>
        <begin position="1"/>
        <end position="21"/>
    </location>
</feature>
<name>A0ABS1DQA5_RUBGE</name>
<keyword evidence="3" id="KW-1185">Reference proteome</keyword>
<reference evidence="2" key="1">
    <citation type="submission" date="2017-08" db="EMBL/GenBank/DDBJ databases">
        <authorList>
            <person name="Imhoff J.F."/>
            <person name="Rahn T."/>
            <person name="Kuenzel S."/>
            <person name="Neulinger S.C."/>
        </authorList>
    </citation>
    <scope>NUCLEOTIDE SEQUENCE</scope>
    <source>
        <strain evidence="2">IM 151</strain>
    </source>
</reference>
<reference evidence="2" key="2">
    <citation type="journal article" date="2020" name="Microorganisms">
        <title>Osmotic Adaptation and Compatible Solute Biosynthesis of Phototrophic Bacteria as Revealed from Genome Analyses.</title>
        <authorList>
            <person name="Imhoff J.F."/>
            <person name="Rahn T."/>
            <person name="Kunzel S."/>
            <person name="Keller A."/>
            <person name="Neulinger S.C."/>
        </authorList>
    </citation>
    <scope>NUCLEOTIDE SEQUENCE</scope>
    <source>
        <strain evidence="2">IM 151</strain>
    </source>
</reference>
<evidence type="ECO:0000313" key="2">
    <source>
        <dbReference type="EMBL" id="MBK1711574.1"/>
    </source>
</evidence>
<dbReference type="EMBL" id="NRRU01000004">
    <property type="protein sequence ID" value="MBK1711574.1"/>
    <property type="molecule type" value="Genomic_DNA"/>
</dbReference>
<comment type="caution">
    <text evidence="2">The sequence shown here is derived from an EMBL/GenBank/DDBJ whole genome shotgun (WGS) entry which is preliminary data.</text>
</comment>
<dbReference type="Proteomes" id="UP001041814">
    <property type="component" value="Unassembled WGS sequence"/>
</dbReference>
<sequence>MDGHQYRRGEAAGAGHLERHGVVAGEPAQPLGHGDRQALHRVGDPGVRLAVARALELVGQQGIAGGQHAARLDAVSVPHEAREGGSLRPQRLGHIAKALNGF</sequence>
<gene>
    <name evidence="2" type="ORF">CKO43_02120</name>
</gene>
<protein>
    <submittedName>
        <fullName evidence="2">Uncharacterized protein</fullName>
    </submittedName>
</protein>
<evidence type="ECO:0000256" key="1">
    <source>
        <dbReference type="SAM" id="MobiDB-lite"/>
    </source>
</evidence>
<feature type="region of interest" description="Disordered" evidence="1">
    <location>
        <begin position="1"/>
        <end position="36"/>
    </location>
</feature>